<evidence type="ECO:0000259" key="3">
    <source>
        <dbReference type="PROSITE" id="PS50110"/>
    </source>
</evidence>
<accession>A0A7V5VEZ9</accession>
<evidence type="ECO:0000256" key="2">
    <source>
        <dbReference type="PROSITE-ProRule" id="PRU00169"/>
    </source>
</evidence>
<evidence type="ECO:0000256" key="1">
    <source>
        <dbReference type="ARBA" id="ARBA00022553"/>
    </source>
</evidence>
<dbReference type="InterPro" id="IPR050595">
    <property type="entry name" value="Bact_response_regulator"/>
</dbReference>
<dbReference type="SUPFAM" id="SSF52172">
    <property type="entry name" value="CheY-like"/>
    <property type="match status" value="1"/>
</dbReference>
<proteinExistence type="predicted"/>
<name>A0A7V5VEZ9_CALAY</name>
<sequence>MLKQADSIHWHYSCITGCKLYGVHVTDQKQNIRILILEQDTEFRNSLSRLLRRRGFDVFQTAAFEETGEYGKKRQPALILFGFEKPTSENLEKVRGLMTRFPATPIILITTFDRNELGDDIKNRAHIHILNKPVKKDHLIQTLESLTLHNARD</sequence>
<keyword evidence="1" id="KW-0597">Phosphoprotein</keyword>
<comment type="caution">
    <text evidence="4">The sequence shown here is derived from an EMBL/GenBank/DDBJ whole genome shotgun (WGS) entry which is preliminary data.</text>
</comment>
<organism evidence="4">
    <name type="scientific">Caldithrix abyssi</name>
    <dbReference type="NCBI Taxonomy" id="187145"/>
    <lineage>
        <taxon>Bacteria</taxon>
        <taxon>Pseudomonadati</taxon>
        <taxon>Calditrichota</taxon>
        <taxon>Calditrichia</taxon>
        <taxon>Calditrichales</taxon>
        <taxon>Calditrichaceae</taxon>
        <taxon>Caldithrix</taxon>
    </lineage>
</organism>
<dbReference type="Pfam" id="PF00072">
    <property type="entry name" value="Response_reg"/>
    <property type="match status" value="1"/>
</dbReference>
<comment type="caution">
    <text evidence="2">Lacks conserved residue(s) required for the propagation of feature annotation.</text>
</comment>
<dbReference type="EMBL" id="DRLI01000175">
    <property type="protein sequence ID" value="HHM02290.1"/>
    <property type="molecule type" value="Genomic_DNA"/>
</dbReference>
<feature type="domain" description="Response regulatory" evidence="3">
    <location>
        <begin position="33"/>
        <end position="147"/>
    </location>
</feature>
<dbReference type="PANTHER" id="PTHR44591">
    <property type="entry name" value="STRESS RESPONSE REGULATOR PROTEIN 1"/>
    <property type="match status" value="1"/>
</dbReference>
<dbReference type="InterPro" id="IPR011006">
    <property type="entry name" value="CheY-like_superfamily"/>
</dbReference>
<protein>
    <submittedName>
        <fullName evidence="4">Response regulator</fullName>
    </submittedName>
</protein>
<dbReference type="AlphaFoldDB" id="A0A7V5VEZ9"/>
<dbReference type="Proteomes" id="UP000885771">
    <property type="component" value="Unassembled WGS sequence"/>
</dbReference>
<dbReference type="Gene3D" id="3.40.50.2300">
    <property type="match status" value="1"/>
</dbReference>
<dbReference type="InterPro" id="IPR001789">
    <property type="entry name" value="Sig_transdc_resp-reg_receiver"/>
</dbReference>
<reference evidence="4" key="1">
    <citation type="journal article" date="2020" name="mSystems">
        <title>Genome- and Community-Level Interaction Insights into Carbon Utilization and Element Cycling Functions of Hydrothermarchaeota in Hydrothermal Sediment.</title>
        <authorList>
            <person name="Zhou Z."/>
            <person name="Liu Y."/>
            <person name="Xu W."/>
            <person name="Pan J."/>
            <person name="Luo Z.H."/>
            <person name="Li M."/>
        </authorList>
    </citation>
    <scope>NUCLEOTIDE SEQUENCE [LARGE SCALE GENOMIC DNA]</scope>
    <source>
        <strain evidence="4">HyVt-460</strain>
    </source>
</reference>
<dbReference type="PANTHER" id="PTHR44591:SF3">
    <property type="entry name" value="RESPONSE REGULATORY DOMAIN-CONTAINING PROTEIN"/>
    <property type="match status" value="1"/>
</dbReference>
<dbReference type="SMART" id="SM00448">
    <property type="entry name" value="REC"/>
    <property type="match status" value="1"/>
</dbReference>
<dbReference type="PROSITE" id="PS50110">
    <property type="entry name" value="RESPONSE_REGULATORY"/>
    <property type="match status" value="1"/>
</dbReference>
<dbReference type="GO" id="GO:0000160">
    <property type="term" value="P:phosphorelay signal transduction system"/>
    <property type="evidence" value="ECO:0007669"/>
    <property type="project" value="InterPro"/>
</dbReference>
<gene>
    <name evidence="4" type="ORF">ENJ15_04700</name>
</gene>
<evidence type="ECO:0000313" key="4">
    <source>
        <dbReference type="EMBL" id="HHM02290.1"/>
    </source>
</evidence>